<accession>A0A382C1P6</accession>
<dbReference type="SUPFAM" id="SSF53807">
    <property type="entry name" value="Helical backbone' metal receptor"/>
    <property type="match status" value="1"/>
</dbReference>
<name>A0A382C1P6_9ZZZZ</name>
<dbReference type="InterPro" id="IPR050902">
    <property type="entry name" value="ABC_Transporter_SBP"/>
</dbReference>
<feature type="domain" description="Fe/B12 periplasmic-binding" evidence="1">
    <location>
        <begin position="44"/>
        <end position="293"/>
    </location>
</feature>
<protein>
    <recommendedName>
        <fullName evidence="1">Fe/B12 periplasmic-binding domain-containing protein</fullName>
    </recommendedName>
</protein>
<dbReference type="AlphaFoldDB" id="A0A382C1P6"/>
<dbReference type="Gene3D" id="3.40.50.1980">
    <property type="entry name" value="Nitrogenase molybdenum iron protein domain"/>
    <property type="match status" value="2"/>
</dbReference>
<dbReference type="GO" id="GO:0071281">
    <property type="term" value="P:cellular response to iron ion"/>
    <property type="evidence" value="ECO:0007669"/>
    <property type="project" value="TreeGrafter"/>
</dbReference>
<dbReference type="Pfam" id="PF01497">
    <property type="entry name" value="Peripla_BP_2"/>
    <property type="match status" value="1"/>
</dbReference>
<evidence type="ECO:0000259" key="1">
    <source>
        <dbReference type="PROSITE" id="PS50983"/>
    </source>
</evidence>
<dbReference type="CDD" id="cd01143">
    <property type="entry name" value="YvrC"/>
    <property type="match status" value="1"/>
</dbReference>
<dbReference type="PROSITE" id="PS50983">
    <property type="entry name" value="FE_B12_PBP"/>
    <property type="match status" value="1"/>
</dbReference>
<dbReference type="PANTHER" id="PTHR30535:SF34">
    <property type="entry name" value="MOLYBDATE-BINDING PROTEIN MOLA"/>
    <property type="match status" value="1"/>
</dbReference>
<evidence type="ECO:0000313" key="2">
    <source>
        <dbReference type="EMBL" id="SVB19233.1"/>
    </source>
</evidence>
<dbReference type="EMBL" id="UINC01032112">
    <property type="protein sequence ID" value="SVB19233.1"/>
    <property type="molecule type" value="Genomic_DNA"/>
</dbReference>
<dbReference type="InterPro" id="IPR002491">
    <property type="entry name" value="ABC_transptr_periplasmic_BD"/>
</dbReference>
<dbReference type="PANTHER" id="PTHR30535">
    <property type="entry name" value="VITAMIN B12-BINDING PROTEIN"/>
    <property type="match status" value="1"/>
</dbReference>
<sequence>MKLKSNLLLVLGTLAFVSLSCSSGSSTGQVPISGGSSSIETAERIISLSPTATEILFALEAGNQVVAVDDQSNFPGTAPMTSLSGYTPNIESIAEYQPDLVVASYDPGDLVAGLKVLEVATLLQPAASSMEDTYAQINELGVLTGRQSEASELIESIKSDLNEIASKKVGEGLTYYHEIDNTFYSPTSKTFLGKLYSLLGLSNIADPAIEGGFGWPQLSAEFIIDADPDLIFLGDANWGESAETVAARPGWGSMTAVEKRQVIPVDTDTSGRWGPRVVDFLKSVRSAIEKISG</sequence>
<organism evidence="2">
    <name type="scientific">marine metagenome</name>
    <dbReference type="NCBI Taxonomy" id="408172"/>
    <lineage>
        <taxon>unclassified sequences</taxon>
        <taxon>metagenomes</taxon>
        <taxon>ecological metagenomes</taxon>
    </lineage>
</organism>
<proteinExistence type="predicted"/>
<gene>
    <name evidence="2" type="ORF">METZ01_LOCUS172087</name>
</gene>
<dbReference type="PROSITE" id="PS51257">
    <property type="entry name" value="PROKAR_LIPOPROTEIN"/>
    <property type="match status" value="1"/>
</dbReference>
<reference evidence="2" key="1">
    <citation type="submission" date="2018-05" db="EMBL/GenBank/DDBJ databases">
        <authorList>
            <person name="Lanie J.A."/>
            <person name="Ng W.-L."/>
            <person name="Kazmierczak K.M."/>
            <person name="Andrzejewski T.M."/>
            <person name="Davidsen T.M."/>
            <person name="Wayne K.J."/>
            <person name="Tettelin H."/>
            <person name="Glass J.I."/>
            <person name="Rusch D."/>
            <person name="Podicherti R."/>
            <person name="Tsui H.-C.T."/>
            <person name="Winkler M.E."/>
        </authorList>
    </citation>
    <scope>NUCLEOTIDE SEQUENCE</scope>
</reference>